<organism evidence="2 3">
    <name type="scientific">Terriglobus saanensis (strain ATCC BAA-1853 / DSM 23119 / SP1PR4)</name>
    <dbReference type="NCBI Taxonomy" id="401053"/>
    <lineage>
        <taxon>Bacteria</taxon>
        <taxon>Pseudomonadati</taxon>
        <taxon>Acidobacteriota</taxon>
        <taxon>Terriglobia</taxon>
        <taxon>Terriglobales</taxon>
        <taxon>Acidobacteriaceae</taxon>
        <taxon>Terriglobus</taxon>
    </lineage>
</organism>
<dbReference type="Pfam" id="PF00106">
    <property type="entry name" value="adh_short"/>
    <property type="match status" value="1"/>
</dbReference>
<protein>
    <submittedName>
        <fullName evidence="2">Short-chain dehydrogenase/reductase SDR</fullName>
    </submittedName>
</protein>
<dbReference type="RefSeq" id="WP_013567030.1">
    <property type="nucleotide sequence ID" value="NC_014963.1"/>
</dbReference>
<dbReference type="PRINTS" id="PR00081">
    <property type="entry name" value="GDHRDH"/>
</dbReference>
<comment type="similarity">
    <text evidence="1">Belongs to the short-chain dehydrogenases/reductases (SDR) family.</text>
</comment>
<reference evidence="2 3" key="1">
    <citation type="journal article" date="2012" name="Stand. Genomic Sci.">
        <title>Complete genome sequence of Terriglobus saanensis type strain SP1PR4(T), an Acidobacteria from tundra soil.</title>
        <authorList>
            <person name="Rawat S.R."/>
            <person name="Mannisto M.K."/>
            <person name="Starovoytov V."/>
            <person name="Goodwin L."/>
            <person name="Nolan M."/>
            <person name="Hauser L."/>
            <person name="Land M."/>
            <person name="Davenport K.W."/>
            <person name="Woyke T."/>
            <person name="Haggblom M.M."/>
        </authorList>
    </citation>
    <scope>NUCLEOTIDE SEQUENCE</scope>
    <source>
        <strain evidence="3">ATCC BAA-1853 / DSM 23119 / SP1PR4</strain>
    </source>
</reference>
<dbReference type="NCBIfam" id="NF005868">
    <property type="entry name" value="PRK07806.1"/>
    <property type="match status" value="1"/>
</dbReference>
<dbReference type="STRING" id="401053.AciPR4_0462"/>
<dbReference type="InterPro" id="IPR036291">
    <property type="entry name" value="NAD(P)-bd_dom_sf"/>
</dbReference>
<dbReference type="PANTHER" id="PTHR42879">
    <property type="entry name" value="3-OXOACYL-(ACYL-CARRIER-PROTEIN) REDUCTASE"/>
    <property type="match status" value="1"/>
</dbReference>
<dbReference type="HOGENOM" id="CLU_010194_32_0_0"/>
<dbReference type="eggNOG" id="COG1028">
    <property type="taxonomic scope" value="Bacteria"/>
</dbReference>
<dbReference type="InterPro" id="IPR050259">
    <property type="entry name" value="SDR"/>
</dbReference>
<evidence type="ECO:0000313" key="3">
    <source>
        <dbReference type="Proteomes" id="UP000006844"/>
    </source>
</evidence>
<gene>
    <name evidence="2" type="ordered locus">AciPR4_0462</name>
</gene>
<evidence type="ECO:0000256" key="1">
    <source>
        <dbReference type="ARBA" id="ARBA00006484"/>
    </source>
</evidence>
<dbReference type="InterPro" id="IPR002347">
    <property type="entry name" value="SDR_fam"/>
</dbReference>
<name>E8V322_TERSS</name>
<sequence>MHVPASTSSNTLDKKALVTGASRGIGASVARQLGRLGVDVALNYRSKGPRAQEVADELVALGRQALPIQGDITSAADLAATFDQIRALWGHLDLLVLNASGGLEQDKAADYAMQLNLTAQINLVHGALPLMPRGGRIVFVTSHLVHFYRKGTGYDGYETVAASKRAGEDALRAMIPSLSELGIRLVIVSGDLIEGTITPKLLERQSRGLIEKRRQAVGALPGVEEFAAAIVQAGVGEEYASGDTIYVGSTEL</sequence>
<dbReference type="EMBL" id="CP002467">
    <property type="protein sequence ID" value="ADV81297.1"/>
    <property type="molecule type" value="Genomic_DNA"/>
</dbReference>
<keyword evidence="3" id="KW-1185">Reference proteome</keyword>
<dbReference type="OrthoDB" id="4373846at2"/>
<dbReference type="Proteomes" id="UP000006844">
    <property type="component" value="Chromosome"/>
</dbReference>
<accession>E8V322</accession>
<dbReference type="KEGG" id="tsa:AciPR4_0462"/>
<proteinExistence type="inferred from homology"/>
<dbReference type="AlphaFoldDB" id="E8V322"/>
<dbReference type="Gene3D" id="3.40.50.720">
    <property type="entry name" value="NAD(P)-binding Rossmann-like Domain"/>
    <property type="match status" value="1"/>
</dbReference>
<evidence type="ECO:0000313" key="2">
    <source>
        <dbReference type="EMBL" id="ADV81297.1"/>
    </source>
</evidence>
<dbReference type="SUPFAM" id="SSF51735">
    <property type="entry name" value="NAD(P)-binding Rossmann-fold domains"/>
    <property type="match status" value="1"/>
</dbReference>